<name>A0A423JX97_9PSED</name>
<proteinExistence type="predicted"/>
<reference evidence="1 2" key="1">
    <citation type="submission" date="2016-10" db="EMBL/GenBank/DDBJ databases">
        <title>Comparative genome analysis of multiple Pseudomonas spp. focuses on biocontrol and plant growth promoting traits.</title>
        <authorList>
            <person name="Tao X.-Y."/>
            <person name="Taylor C.G."/>
        </authorList>
    </citation>
    <scope>NUCLEOTIDE SEQUENCE [LARGE SCALE GENOMIC DNA]</scope>
    <source>
        <strain evidence="1 2">38D4</strain>
    </source>
</reference>
<dbReference type="EMBL" id="MOBO01000001">
    <property type="protein sequence ID" value="RON42301.1"/>
    <property type="molecule type" value="Genomic_DNA"/>
</dbReference>
<dbReference type="PANTHER" id="PTHR34598:SF3">
    <property type="entry name" value="OXIDOREDUCTASE AN1597"/>
    <property type="match status" value="1"/>
</dbReference>
<gene>
    <name evidence="1" type="ORF">BK664_01570</name>
</gene>
<protein>
    <recommendedName>
        <fullName evidence="3">Methyltransferase</fullName>
    </recommendedName>
</protein>
<accession>A0A423JX97</accession>
<dbReference type="RefSeq" id="WP_123364209.1">
    <property type="nucleotide sequence ID" value="NZ_MOBO01000001.1"/>
</dbReference>
<dbReference type="NCBIfam" id="NF041278">
    <property type="entry name" value="CmcJ_NvfI_EfuI"/>
    <property type="match status" value="1"/>
</dbReference>
<dbReference type="GO" id="GO:0016491">
    <property type="term" value="F:oxidoreductase activity"/>
    <property type="evidence" value="ECO:0007669"/>
    <property type="project" value="InterPro"/>
</dbReference>
<sequence>MNNKKDSVSKADESVEAELRFAVPQGDQPIVYLVDYENTTIKLESRMIKIRNGRACQEDFNIEVNGFELVKFTSELTNVRDSDAVKRIFQPEAEKLLKRLTGASRVLIFHHLDRDMREAPSDDLGAATNAHVDHDQATYEYNIRRCLPAGEADALLSRRWAAYNIWKPIGPVEKLPLAVCDARTVFEKNLIATGVGTRPGEPLLPRTGLGGVFDLEQRWFYFPDMSADEALVLKMWDTDSDRPQWAAHSAFVDPTSKSEAKHRVSLDARFIAFY</sequence>
<evidence type="ECO:0000313" key="1">
    <source>
        <dbReference type="EMBL" id="RON42301.1"/>
    </source>
</evidence>
<organism evidence="1 2">
    <name type="scientific">Pseudomonas brassicacearum</name>
    <dbReference type="NCBI Taxonomy" id="930166"/>
    <lineage>
        <taxon>Bacteria</taxon>
        <taxon>Pseudomonadati</taxon>
        <taxon>Pseudomonadota</taxon>
        <taxon>Gammaproteobacteria</taxon>
        <taxon>Pseudomonadales</taxon>
        <taxon>Pseudomonadaceae</taxon>
        <taxon>Pseudomonas</taxon>
    </lineage>
</organism>
<comment type="caution">
    <text evidence="1">The sequence shown here is derived from an EMBL/GenBank/DDBJ whole genome shotgun (WGS) entry which is preliminary data.</text>
</comment>
<dbReference type="Proteomes" id="UP000286351">
    <property type="component" value="Unassembled WGS sequence"/>
</dbReference>
<evidence type="ECO:0000313" key="2">
    <source>
        <dbReference type="Proteomes" id="UP000286351"/>
    </source>
</evidence>
<dbReference type="PANTHER" id="PTHR34598">
    <property type="entry name" value="BLL6449 PROTEIN"/>
    <property type="match status" value="1"/>
</dbReference>
<evidence type="ECO:0008006" key="3">
    <source>
        <dbReference type="Google" id="ProtNLM"/>
    </source>
</evidence>
<dbReference type="InterPro" id="IPR044053">
    <property type="entry name" value="AsaB-like"/>
</dbReference>
<dbReference type="AlphaFoldDB" id="A0A423JX97"/>